<dbReference type="Proteomes" id="UP000594121">
    <property type="component" value="Chromosome"/>
</dbReference>
<keyword evidence="3" id="KW-1185">Reference proteome</keyword>
<sequence>MPVQGKRSKQRYVDPVDAEFNKKKKTAILVTVSIAAAWIAISLILQIFAPSLVPFSASICGAIAVLSLFYAVYRLEEAYAYKLYARVSALIQQGAPALRAGSRQEAPTGIVAVQPTVIRPAQPRIQPRPQQPIQAEQVQPPIMPARRWPGTATPAQPAHLDVQPRVMEPQPSPFAERQESKRCPNCGRELPYGDLHVICPFCGTPLK</sequence>
<evidence type="ECO:0000256" key="1">
    <source>
        <dbReference type="SAM" id="Phobius"/>
    </source>
</evidence>
<organism evidence="2 3">
    <name type="scientific">Infirmifilum lucidum</name>
    <dbReference type="NCBI Taxonomy" id="2776706"/>
    <lineage>
        <taxon>Archaea</taxon>
        <taxon>Thermoproteota</taxon>
        <taxon>Thermoprotei</taxon>
        <taxon>Thermofilales</taxon>
        <taxon>Thermofilaceae</taxon>
        <taxon>Infirmifilum</taxon>
    </lineage>
</organism>
<evidence type="ECO:0008006" key="4">
    <source>
        <dbReference type="Google" id="ProtNLM"/>
    </source>
</evidence>
<name>A0A7L9FEX3_9CREN</name>
<evidence type="ECO:0000313" key="3">
    <source>
        <dbReference type="Proteomes" id="UP000594121"/>
    </source>
</evidence>
<keyword evidence="1" id="KW-0472">Membrane</keyword>
<reference evidence="2 3" key="1">
    <citation type="submission" date="2020-10" db="EMBL/GenBank/DDBJ databases">
        <title>Thermofilum lucidum 3507LT sp. nov. a novel member of Thermofilaceae family isolated from Chile hot spring, and proposal of description order Thermofilales.</title>
        <authorList>
            <person name="Zayulina K.S."/>
            <person name="Elcheninov A.G."/>
            <person name="Toshchakov S.V."/>
            <person name="Kublanov I.V."/>
        </authorList>
    </citation>
    <scope>NUCLEOTIDE SEQUENCE [LARGE SCALE GENOMIC DNA]</scope>
    <source>
        <strain evidence="2 3">3507LT</strain>
    </source>
</reference>
<feature type="transmembrane region" description="Helical" evidence="1">
    <location>
        <begin position="27"/>
        <end position="49"/>
    </location>
</feature>
<dbReference type="AlphaFoldDB" id="A0A7L9FEX3"/>
<dbReference type="EMBL" id="CP062310">
    <property type="protein sequence ID" value="QOJ78279.1"/>
    <property type="molecule type" value="Genomic_DNA"/>
</dbReference>
<keyword evidence="1" id="KW-0812">Transmembrane</keyword>
<gene>
    <name evidence="2" type="ORF">IG193_05785</name>
</gene>
<protein>
    <recommendedName>
        <fullName evidence="4">Zinc ribbon domain-containing protein</fullName>
    </recommendedName>
</protein>
<dbReference type="InParanoid" id="A0A7L9FEX3"/>
<accession>A0A7L9FEX3</accession>
<keyword evidence="1" id="KW-1133">Transmembrane helix</keyword>
<dbReference type="KEGG" id="thel:IG193_05785"/>
<feature type="transmembrane region" description="Helical" evidence="1">
    <location>
        <begin position="55"/>
        <end position="73"/>
    </location>
</feature>
<proteinExistence type="predicted"/>
<evidence type="ECO:0000313" key="2">
    <source>
        <dbReference type="EMBL" id="QOJ78279.1"/>
    </source>
</evidence>
<dbReference type="GeneID" id="59149387"/>
<dbReference type="RefSeq" id="WP_192818251.1">
    <property type="nucleotide sequence ID" value="NZ_CP062310.1"/>
</dbReference>